<gene>
    <name evidence="2" type="ORF">ACFSNC_00060</name>
    <name evidence="3" type="ORF">ACFSNC_23690</name>
</gene>
<evidence type="ECO:0000313" key="2">
    <source>
        <dbReference type="EMBL" id="MFD2138780.1"/>
    </source>
</evidence>
<dbReference type="EMBL" id="JBHUHD010000001">
    <property type="protein sequence ID" value="MFD2138780.1"/>
    <property type="molecule type" value="Genomic_DNA"/>
</dbReference>
<reference evidence="2" key="3">
    <citation type="submission" date="2024-09" db="EMBL/GenBank/DDBJ databases">
        <authorList>
            <person name="Sun Q."/>
            <person name="Mori K."/>
        </authorList>
    </citation>
    <scope>NUCLEOTIDE SEQUENCE</scope>
    <source>
        <strain evidence="2">CCM 7435</strain>
    </source>
</reference>
<organism evidence="2 4">
    <name type="scientific">Ancylobacter oerskovii</name>
    <dbReference type="NCBI Taxonomy" id="459519"/>
    <lineage>
        <taxon>Bacteria</taxon>
        <taxon>Pseudomonadati</taxon>
        <taxon>Pseudomonadota</taxon>
        <taxon>Alphaproteobacteria</taxon>
        <taxon>Hyphomicrobiales</taxon>
        <taxon>Xanthobacteraceae</taxon>
        <taxon>Ancylobacter</taxon>
    </lineage>
</organism>
<feature type="compositionally biased region" description="Polar residues" evidence="1">
    <location>
        <begin position="199"/>
        <end position="214"/>
    </location>
</feature>
<name>A0ABW4YR37_9HYPH</name>
<comment type="caution">
    <text evidence="2">The sequence shown here is derived from an EMBL/GenBank/DDBJ whole genome shotgun (WGS) entry which is preliminary data.</text>
</comment>
<dbReference type="RefSeq" id="WP_213355493.1">
    <property type="nucleotide sequence ID" value="NZ_JAHBGB010000044.1"/>
</dbReference>
<proteinExistence type="predicted"/>
<accession>A0ABW4YR37</accession>
<dbReference type="SUPFAM" id="SSF46785">
    <property type="entry name" value="Winged helix' DNA-binding domain"/>
    <property type="match status" value="1"/>
</dbReference>
<evidence type="ECO:0000313" key="3">
    <source>
        <dbReference type="EMBL" id="MFD2143421.1"/>
    </source>
</evidence>
<dbReference type="EMBL" id="JBHUHD010000001">
    <property type="protein sequence ID" value="MFD2143421.1"/>
    <property type="molecule type" value="Genomic_DNA"/>
</dbReference>
<evidence type="ECO:0000256" key="1">
    <source>
        <dbReference type="SAM" id="MobiDB-lite"/>
    </source>
</evidence>
<protein>
    <submittedName>
        <fullName evidence="2">Helix-turn-helix domain-containing protein</fullName>
    </submittedName>
</protein>
<feature type="region of interest" description="Disordered" evidence="1">
    <location>
        <begin position="192"/>
        <end position="214"/>
    </location>
</feature>
<evidence type="ECO:0000313" key="4">
    <source>
        <dbReference type="Proteomes" id="UP001597299"/>
    </source>
</evidence>
<keyword evidence="4" id="KW-1185">Reference proteome</keyword>
<reference evidence="2" key="1">
    <citation type="journal article" date="2014" name="Int. J. Syst. Evol. Microbiol.">
        <title>Complete genome of a new Firmicutes species belonging to the dominant human colonic microbiota ('Ruminococcus bicirculans') reveals two chromosomes and a selective capacity to utilize plant glucans.</title>
        <authorList>
            <consortium name="NISC Comparative Sequencing Program"/>
            <person name="Wegmann U."/>
            <person name="Louis P."/>
            <person name="Goesmann A."/>
            <person name="Henrissat B."/>
            <person name="Duncan S.H."/>
            <person name="Flint H.J."/>
        </authorList>
    </citation>
    <scope>NUCLEOTIDE SEQUENCE</scope>
    <source>
        <strain evidence="2">CCM 7435</strain>
    </source>
</reference>
<sequence length="247" mass="26854">MSAALAVARAELEVIRQQPGFDESDFHTYGDAERFSARHRLNGEQFLAVLRDTRPKASSDRFKWHAAVIRDRRIAERGLRVAGALFGHAGPTGYCWPSQASLARATSLDERTVRRVLKELAGLGVIRRVRAIDLPQELASIALGGVRDGGSGRSYRGGAYVLVPPADWTAIAVTGLNPPSDNRAESALYNHQDEPEPASQDSFTQMDSNSSGTVPFNGTVPRFDEGAIQNCDCCSEPHAREGRHDAA</sequence>
<dbReference type="InterPro" id="IPR036390">
    <property type="entry name" value="WH_DNA-bd_sf"/>
</dbReference>
<dbReference type="Proteomes" id="UP001597299">
    <property type="component" value="Unassembled WGS sequence"/>
</dbReference>
<reference evidence="4" key="2">
    <citation type="journal article" date="2019" name="Int. J. Syst. Evol. Microbiol.">
        <title>The Global Catalogue of Microorganisms (GCM) 10K type strain sequencing project: providing services to taxonomists for standard genome sequencing and annotation.</title>
        <authorList>
            <consortium name="The Broad Institute Genomics Platform"/>
            <consortium name="The Broad Institute Genome Sequencing Center for Infectious Disease"/>
            <person name="Wu L."/>
            <person name="Ma J."/>
        </authorList>
    </citation>
    <scope>NUCLEOTIDE SEQUENCE [LARGE SCALE GENOMIC DNA]</scope>
    <source>
        <strain evidence="4">CCM 7435</strain>
    </source>
</reference>
<dbReference type="Pfam" id="PF13730">
    <property type="entry name" value="HTH_36"/>
    <property type="match status" value="1"/>
</dbReference>